<evidence type="ECO:0000256" key="1">
    <source>
        <dbReference type="SAM" id="MobiDB-lite"/>
    </source>
</evidence>
<dbReference type="EMBL" id="JBHUME010000008">
    <property type="protein sequence ID" value="MFD2613324.1"/>
    <property type="molecule type" value="Genomic_DNA"/>
</dbReference>
<dbReference type="PANTHER" id="PTHR35792:SF1">
    <property type="entry name" value="SLL0268 PROTEIN"/>
    <property type="match status" value="1"/>
</dbReference>
<dbReference type="PANTHER" id="PTHR35792">
    <property type="entry name" value="GENERAL STRESS PROTEIN"/>
    <property type="match status" value="1"/>
</dbReference>
<dbReference type="RefSeq" id="WP_377603322.1">
    <property type="nucleotide sequence ID" value="NZ_JBHUME010000008.1"/>
</dbReference>
<keyword evidence="3" id="KW-1185">Reference proteome</keyword>
<feature type="region of interest" description="Disordered" evidence="1">
    <location>
        <begin position="88"/>
        <end position="117"/>
    </location>
</feature>
<reference evidence="3" key="1">
    <citation type="journal article" date="2019" name="Int. J. Syst. Evol. Microbiol.">
        <title>The Global Catalogue of Microorganisms (GCM) 10K type strain sequencing project: providing services to taxonomists for standard genome sequencing and annotation.</title>
        <authorList>
            <consortium name="The Broad Institute Genomics Platform"/>
            <consortium name="The Broad Institute Genome Sequencing Center for Infectious Disease"/>
            <person name="Wu L."/>
            <person name="Ma J."/>
        </authorList>
    </citation>
    <scope>NUCLEOTIDE SEQUENCE [LARGE SCALE GENOMIC DNA]</scope>
    <source>
        <strain evidence="3">KCTC 3950</strain>
    </source>
</reference>
<dbReference type="InterPro" id="IPR052928">
    <property type="entry name" value="Desiccation-related_membrane"/>
</dbReference>
<accession>A0ABW5PFM1</accession>
<comment type="caution">
    <text evidence="2">The sequence shown here is derived from an EMBL/GenBank/DDBJ whole genome shotgun (WGS) entry which is preliminary data.</text>
</comment>
<organism evidence="2 3">
    <name type="scientific">Paenibacillus gansuensis</name>
    <dbReference type="NCBI Taxonomy" id="306542"/>
    <lineage>
        <taxon>Bacteria</taxon>
        <taxon>Bacillati</taxon>
        <taxon>Bacillota</taxon>
        <taxon>Bacilli</taxon>
        <taxon>Bacillales</taxon>
        <taxon>Paenibacillaceae</taxon>
        <taxon>Paenibacillus</taxon>
    </lineage>
</organism>
<proteinExistence type="predicted"/>
<evidence type="ECO:0000313" key="2">
    <source>
        <dbReference type="EMBL" id="MFD2613324.1"/>
    </source>
</evidence>
<protein>
    <submittedName>
        <fullName evidence="2">YtxH domain-containing protein</fullName>
    </submittedName>
</protein>
<gene>
    <name evidence="2" type="ORF">ACFSUF_12910</name>
</gene>
<dbReference type="Pfam" id="PF12732">
    <property type="entry name" value="YtxH"/>
    <property type="match status" value="1"/>
</dbReference>
<dbReference type="Proteomes" id="UP001597541">
    <property type="component" value="Unassembled WGS sequence"/>
</dbReference>
<sequence>MSKRKTFLVGTLVGGIIGSVTALLFAPKAGKELRSDIADSYNQAAEKTREVAGNVSQKTQSIAKEISTTASEWVDRSKQAVSQAAEEVRSWRRSGQDSESEVAVTRAEELSDEEQSN</sequence>
<dbReference type="InterPro" id="IPR024623">
    <property type="entry name" value="YtxH"/>
</dbReference>
<evidence type="ECO:0000313" key="3">
    <source>
        <dbReference type="Proteomes" id="UP001597541"/>
    </source>
</evidence>
<name>A0ABW5PFM1_9BACL</name>